<dbReference type="CDD" id="cd08023">
    <property type="entry name" value="GH16_laminarinase_like"/>
    <property type="match status" value="1"/>
</dbReference>
<dbReference type="PROSITE" id="PS51762">
    <property type="entry name" value="GH16_2"/>
    <property type="match status" value="1"/>
</dbReference>
<evidence type="ECO:0000256" key="1">
    <source>
        <dbReference type="ARBA" id="ARBA00006865"/>
    </source>
</evidence>
<dbReference type="InterPro" id="IPR013320">
    <property type="entry name" value="ConA-like_dom_sf"/>
</dbReference>
<dbReference type="PROSITE" id="PS51257">
    <property type="entry name" value="PROKAR_LIPOPROTEIN"/>
    <property type="match status" value="1"/>
</dbReference>
<dbReference type="SUPFAM" id="SSF49899">
    <property type="entry name" value="Concanavalin A-like lectins/glucanases"/>
    <property type="match status" value="1"/>
</dbReference>
<dbReference type="InterPro" id="IPR000757">
    <property type="entry name" value="Beta-glucanase-like"/>
</dbReference>
<protein>
    <submittedName>
        <fullName evidence="3">Glycoside hydrolase family 16 protein</fullName>
    </submittedName>
</protein>
<dbReference type="Gene3D" id="2.60.120.200">
    <property type="match status" value="1"/>
</dbReference>
<evidence type="ECO:0000259" key="2">
    <source>
        <dbReference type="PROSITE" id="PS51762"/>
    </source>
</evidence>
<reference evidence="3 4" key="1">
    <citation type="submission" date="2020-02" db="EMBL/GenBank/DDBJ databases">
        <title>Out from the shadows clarifying the taxonomy of the family Cryomorphaceae and related taxa by utilizing the GTDB taxonomic framework.</title>
        <authorList>
            <person name="Bowman J.P."/>
        </authorList>
    </citation>
    <scope>NUCLEOTIDE SEQUENCE [LARGE SCALE GENOMIC DNA]</scope>
    <source>
        <strain evidence="3 4">QSSC 1-22</strain>
    </source>
</reference>
<organism evidence="3 4">
    <name type="scientific">Cryomorpha ignava</name>
    <dbReference type="NCBI Taxonomy" id="101383"/>
    <lineage>
        <taxon>Bacteria</taxon>
        <taxon>Pseudomonadati</taxon>
        <taxon>Bacteroidota</taxon>
        <taxon>Flavobacteriia</taxon>
        <taxon>Flavobacteriales</taxon>
        <taxon>Cryomorphaceae</taxon>
        <taxon>Cryomorpha</taxon>
    </lineage>
</organism>
<dbReference type="PANTHER" id="PTHR10963">
    <property type="entry name" value="GLYCOSYL HYDROLASE-RELATED"/>
    <property type="match status" value="1"/>
</dbReference>
<name>A0A7K3WPL7_9FLAO</name>
<dbReference type="EMBL" id="JAAGVY010000004">
    <property type="protein sequence ID" value="NEN22705.1"/>
    <property type="molecule type" value="Genomic_DNA"/>
</dbReference>
<gene>
    <name evidence="3" type="ORF">G3O08_04195</name>
</gene>
<dbReference type="PANTHER" id="PTHR10963:SF55">
    <property type="entry name" value="GLYCOSIDE HYDROLASE FAMILY 16 PROTEIN"/>
    <property type="match status" value="1"/>
</dbReference>
<feature type="domain" description="GH16" evidence="2">
    <location>
        <begin position="47"/>
        <end position="287"/>
    </location>
</feature>
<evidence type="ECO:0000313" key="4">
    <source>
        <dbReference type="Proteomes" id="UP000486602"/>
    </source>
</evidence>
<dbReference type="RefSeq" id="WP_163283424.1">
    <property type="nucleotide sequence ID" value="NZ_JAAGVY010000004.1"/>
</dbReference>
<dbReference type="InterPro" id="IPR050546">
    <property type="entry name" value="Glycosyl_Hydrlase_16"/>
</dbReference>
<comment type="caution">
    <text evidence="3">The sequence shown here is derived from an EMBL/GenBank/DDBJ whole genome shotgun (WGS) entry which is preliminary data.</text>
</comment>
<dbReference type="GO" id="GO:0005975">
    <property type="term" value="P:carbohydrate metabolic process"/>
    <property type="evidence" value="ECO:0007669"/>
    <property type="project" value="InterPro"/>
</dbReference>
<keyword evidence="4" id="KW-1185">Reference proteome</keyword>
<sequence>MHCKKFKFQICSVLIILIASSCTEKVEEIGGCQFDIALDNYELVWNDEFEGNAIDSTKWSYDLGDGCQISENLCGWGNNELQYYTKRDENAFVEDGNLVIQAIEEDPKYLGVFDYTSARIVTKNKGDWKYGRIDVRAKMPIGKGLWSAIWMLPTDTAYGGWPASGEIDIMEYLGDNSRRTLGTIHYGHDFWRFDTEYFDKAGSEPSFHDEFHVFSVLWNEQCIQFMVDGELFGEPNTRSTVLPTTYPFDQKFHLLLNLAVGGNLPGNPDGSAVFPQKMEVDYVRVYQ</sequence>
<proteinExistence type="inferred from homology"/>
<evidence type="ECO:0000313" key="3">
    <source>
        <dbReference type="EMBL" id="NEN22705.1"/>
    </source>
</evidence>
<comment type="similarity">
    <text evidence="1">Belongs to the glycosyl hydrolase 16 family.</text>
</comment>
<dbReference type="AlphaFoldDB" id="A0A7K3WPL7"/>
<accession>A0A7K3WPL7</accession>
<dbReference type="Pfam" id="PF00722">
    <property type="entry name" value="Glyco_hydro_16"/>
    <property type="match status" value="1"/>
</dbReference>
<dbReference type="GO" id="GO:0004553">
    <property type="term" value="F:hydrolase activity, hydrolyzing O-glycosyl compounds"/>
    <property type="evidence" value="ECO:0007669"/>
    <property type="project" value="InterPro"/>
</dbReference>
<dbReference type="Proteomes" id="UP000486602">
    <property type="component" value="Unassembled WGS sequence"/>
</dbReference>
<keyword evidence="3" id="KW-0378">Hydrolase</keyword>